<evidence type="ECO:0000256" key="13">
    <source>
        <dbReference type="ARBA" id="ARBA00022989"/>
    </source>
</evidence>
<evidence type="ECO:0000256" key="12">
    <source>
        <dbReference type="ARBA" id="ARBA00022968"/>
    </source>
</evidence>
<evidence type="ECO:0000256" key="4">
    <source>
        <dbReference type="ARBA" id="ARBA00006462"/>
    </source>
</evidence>
<dbReference type="InParanoid" id="E9G8V2"/>
<evidence type="ECO:0000256" key="1">
    <source>
        <dbReference type="ARBA" id="ARBA00001936"/>
    </source>
</evidence>
<evidence type="ECO:0000313" key="26">
    <source>
        <dbReference type="Proteomes" id="UP000000305"/>
    </source>
</evidence>
<keyword evidence="12" id="KW-0735">Signal-anchor</keyword>
<dbReference type="STRING" id="6669.E9G8V2"/>
<evidence type="ECO:0000313" key="25">
    <source>
        <dbReference type="EMBL" id="EFX84205.1"/>
    </source>
</evidence>
<feature type="domain" description="Fringe-like glycosyltransferase" evidence="24">
    <location>
        <begin position="27"/>
        <end position="191"/>
    </location>
</feature>
<dbReference type="Gene3D" id="3.90.550.50">
    <property type="match status" value="1"/>
</dbReference>
<keyword evidence="13" id="KW-1133">Transmembrane helix</keyword>
<evidence type="ECO:0000256" key="15">
    <source>
        <dbReference type="ARBA" id="ARBA00023157"/>
    </source>
</evidence>
<evidence type="ECO:0000256" key="20">
    <source>
        <dbReference type="ARBA" id="ARBA00042009"/>
    </source>
</evidence>
<name>E9G8V2_DAPPU</name>
<dbReference type="Pfam" id="PF02434">
    <property type="entry name" value="Fringe"/>
    <property type="match status" value="1"/>
</dbReference>
<dbReference type="OrthoDB" id="414175at2759"/>
<comment type="cofactor">
    <cofactor evidence="1">
        <name>Mn(2+)</name>
        <dbReference type="ChEBI" id="CHEBI:29035"/>
    </cofactor>
</comment>
<keyword evidence="26" id="KW-1185">Reference proteome</keyword>
<dbReference type="FunFam" id="3.90.550.50:FF:000017">
    <property type="entry name" value="Glycoprotein-N-acetylgalactosamine 3-beta-galactosyltransferase 1"/>
    <property type="match status" value="1"/>
</dbReference>
<dbReference type="Proteomes" id="UP000000305">
    <property type="component" value="Unassembled WGS sequence"/>
</dbReference>
<dbReference type="GO" id="GO:0000166">
    <property type="term" value="F:nucleotide binding"/>
    <property type="evidence" value="ECO:0007669"/>
    <property type="project" value="UniProtKB-KW"/>
</dbReference>
<evidence type="ECO:0000256" key="9">
    <source>
        <dbReference type="ARBA" id="ARBA00022692"/>
    </source>
</evidence>
<evidence type="ECO:0000256" key="8">
    <source>
        <dbReference type="ARBA" id="ARBA00022679"/>
    </source>
</evidence>
<dbReference type="GO" id="GO:0030145">
    <property type="term" value="F:manganese ion binding"/>
    <property type="evidence" value="ECO:0007669"/>
    <property type="project" value="UniProtKB-ARBA"/>
</dbReference>
<dbReference type="PANTHER" id="PTHR23033:SF14">
    <property type="entry name" value="GLYCOPROTEIN-N-ACETYLGALACTOSAMINE 3-BETA-GALACTOSYLTRANSFERASE 1-RELATED"/>
    <property type="match status" value="1"/>
</dbReference>
<evidence type="ECO:0000256" key="21">
    <source>
        <dbReference type="ARBA" id="ARBA00043065"/>
    </source>
</evidence>
<keyword evidence="17" id="KW-0464">Manganese</keyword>
<dbReference type="GO" id="GO:0016020">
    <property type="term" value="C:membrane"/>
    <property type="evidence" value="ECO:0007669"/>
    <property type="project" value="UniProtKB-SubCell"/>
</dbReference>
<keyword evidence="10" id="KW-0479">Metal-binding</keyword>
<sequence>MEKREVKDEGVAKDPVDLYDKVRVLCWIMTSPENHETKALAVKETWGKRCNVILFMSSEKDSKLPSVQLHVNEGRVRLWGKTRESFRYAWDRYKNQVDWFLKADDDTYVIVENLRYFLSAFNASEPMWFGHKYKTNVTAGFHSGGAGYVLSKETTRRFVQEGYDNPSACKNDHEGAEDVEMGRCMESLKVLTMDTRDSKGRGRFFPFQPDRFYFSRKITNYWYWKFVYYPPLMGTDCCSDSTISFHYIDPKMMHLLDFFFYKIRPYGIVDHRPATPEPPPDLELTATPWYAPNETTNNVGGIPVITQKRNAEDSRVNYAEENVIEEQEATADQQFPTDYNRYQVQSAGRIDRQTSTPKPHPDSNLTANSRFIRRKIELEMSNIPVIHSTHSQLKLSENGPISNAAPKRSKVPFERKTFHRNIITKMNAPITEPVDEKVIAFNSPIVIPNVSVANQKNPINNNLRKAYRKKEPIDFQKLYLKEKGRLIDL</sequence>
<evidence type="ECO:0000256" key="14">
    <source>
        <dbReference type="ARBA" id="ARBA00023136"/>
    </source>
</evidence>
<feature type="compositionally biased region" description="Polar residues" evidence="23">
    <location>
        <begin position="353"/>
        <end position="366"/>
    </location>
</feature>
<keyword evidence="14" id="KW-0472">Membrane</keyword>
<evidence type="ECO:0000256" key="5">
    <source>
        <dbReference type="ARBA" id="ARBA00011748"/>
    </source>
</evidence>
<dbReference type="AlphaFoldDB" id="E9G8V2"/>
<evidence type="ECO:0000256" key="22">
    <source>
        <dbReference type="ARBA" id="ARBA00059245"/>
    </source>
</evidence>
<proteinExistence type="inferred from homology"/>
<dbReference type="GO" id="GO:0016263">
    <property type="term" value="F:glycoprotein-N-acetylgalactosamine 3-beta-galactosyltransferase activity"/>
    <property type="evidence" value="ECO:0000318"/>
    <property type="project" value="GO_Central"/>
</dbReference>
<keyword evidence="8" id="KW-0808">Transferase</keyword>
<dbReference type="UniPathway" id="UPA00378"/>
<evidence type="ECO:0000256" key="10">
    <source>
        <dbReference type="ARBA" id="ARBA00022723"/>
    </source>
</evidence>
<organism evidence="25 26">
    <name type="scientific">Daphnia pulex</name>
    <name type="common">Water flea</name>
    <dbReference type="NCBI Taxonomy" id="6669"/>
    <lineage>
        <taxon>Eukaryota</taxon>
        <taxon>Metazoa</taxon>
        <taxon>Ecdysozoa</taxon>
        <taxon>Arthropoda</taxon>
        <taxon>Crustacea</taxon>
        <taxon>Branchiopoda</taxon>
        <taxon>Diplostraca</taxon>
        <taxon>Cladocera</taxon>
        <taxon>Anomopoda</taxon>
        <taxon>Daphniidae</taxon>
        <taxon>Daphnia</taxon>
    </lineage>
</organism>
<evidence type="ECO:0000256" key="6">
    <source>
        <dbReference type="ARBA" id="ARBA00012557"/>
    </source>
</evidence>
<evidence type="ECO:0000256" key="23">
    <source>
        <dbReference type="SAM" id="MobiDB-lite"/>
    </source>
</evidence>
<evidence type="ECO:0000256" key="2">
    <source>
        <dbReference type="ARBA" id="ARBA00004606"/>
    </source>
</evidence>
<evidence type="ECO:0000256" key="16">
    <source>
        <dbReference type="ARBA" id="ARBA00023180"/>
    </source>
</evidence>
<keyword evidence="16" id="KW-0325">Glycoprotein</keyword>
<comment type="subunit">
    <text evidence="5">Homodimer; disulfide-linked.</text>
</comment>
<evidence type="ECO:0000256" key="19">
    <source>
        <dbReference type="ARBA" id="ARBA00041226"/>
    </source>
</evidence>
<comment type="similarity">
    <text evidence="4">Belongs to the glycosyltransferase 31 family. Beta3-Gal-T subfamily.</text>
</comment>
<comment type="pathway">
    <text evidence="3">Protein modification; protein glycosylation.</text>
</comment>
<keyword evidence="11" id="KW-0547">Nucleotide-binding</keyword>
<dbReference type="PANTHER" id="PTHR23033">
    <property type="entry name" value="BETA1,3-GALACTOSYLTRANSFERASE"/>
    <property type="match status" value="1"/>
</dbReference>
<keyword evidence="9" id="KW-0812">Transmembrane</keyword>
<evidence type="ECO:0000256" key="11">
    <source>
        <dbReference type="ARBA" id="ARBA00022741"/>
    </source>
</evidence>
<dbReference type="InterPro" id="IPR026050">
    <property type="entry name" value="C1GALT1/C1GALT1_chp1"/>
</dbReference>
<dbReference type="EMBL" id="GL732535">
    <property type="protein sequence ID" value="EFX84205.1"/>
    <property type="molecule type" value="Genomic_DNA"/>
</dbReference>
<dbReference type="EC" id="2.4.1.122" evidence="6"/>
<reference evidence="25 26" key="1">
    <citation type="journal article" date="2011" name="Science">
        <title>The ecoresponsive genome of Daphnia pulex.</title>
        <authorList>
            <person name="Colbourne J.K."/>
            <person name="Pfrender M.E."/>
            <person name="Gilbert D."/>
            <person name="Thomas W.K."/>
            <person name="Tucker A."/>
            <person name="Oakley T.H."/>
            <person name="Tokishita S."/>
            <person name="Aerts A."/>
            <person name="Arnold G.J."/>
            <person name="Basu M.K."/>
            <person name="Bauer D.J."/>
            <person name="Caceres C.E."/>
            <person name="Carmel L."/>
            <person name="Casola C."/>
            <person name="Choi J.H."/>
            <person name="Detter J.C."/>
            <person name="Dong Q."/>
            <person name="Dusheyko S."/>
            <person name="Eads B.D."/>
            <person name="Frohlich T."/>
            <person name="Geiler-Samerotte K.A."/>
            <person name="Gerlach D."/>
            <person name="Hatcher P."/>
            <person name="Jogdeo S."/>
            <person name="Krijgsveld J."/>
            <person name="Kriventseva E.V."/>
            <person name="Kultz D."/>
            <person name="Laforsch C."/>
            <person name="Lindquist E."/>
            <person name="Lopez J."/>
            <person name="Manak J.R."/>
            <person name="Muller J."/>
            <person name="Pangilinan J."/>
            <person name="Patwardhan R.P."/>
            <person name="Pitluck S."/>
            <person name="Pritham E.J."/>
            <person name="Rechtsteiner A."/>
            <person name="Rho M."/>
            <person name="Rogozin I.B."/>
            <person name="Sakarya O."/>
            <person name="Salamov A."/>
            <person name="Schaack S."/>
            <person name="Shapiro H."/>
            <person name="Shiga Y."/>
            <person name="Skalitzky C."/>
            <person name="Smith Z."/>
            <person name="Souvorov A."/>
            <person name="Sung W."/>
            <person name="Tang Z."/>
            <person name="Tsuchiya D."/>
            <person name="Tu H."/>
            <person name="Vos H."/>
            <person name="Wang M."/>
            <person name="Wolf Y.I."/>
            <person name="Yamagata H."/>
            <person name="Yamada T."/>
            <person name="Ye Y."/>
            <person name="Shaw J.R."/>
            <person name="Andrews J."/>
            <person name="Crease T.J."/>
            <person name="Tang H."/>
            <person name="Lucas S.M."/>
            <person name="Robertson H.M."/>
            <person name="Bork P."/>
            <person name="Koonin E.V."/>
            <person name="Zdobnov E.M."/>
            <person name="Grigoriev I.V."/>
            <person name="Lynch M."/>
            <person name="Boore J.L."/>
        </authorList>
    </citation>
    <scope>NUCLEOTIDE SEQUENCE [LARGE SCALE GENOMIC DNA]</scope>
</reference>
<dbReference type="PhylomeDB" id="E9G8V2"/>
<comment type="subcellular location">
    <subcellularLocation>
        <location evidence="2">Membrane</location>
        <topology evidence="2">Single-pass type II membrane protein</topology>
    </subcellularLocation>
</comment>
<feature type="region of interest" description="Disordered" evidence="23">
    <location>
        <begin position="347"/>
        <end position="366"/>
    </location>
</feature>
<protein>
    <recommendedName>
        <fullName evidence="18">Glycoprotein-N-acetylgalactosamine 3-beta-galactosyltransferase 1</fullName>
        <ecNumber evidence="6">2.4.1.122</ecNumber>
    </recommendedName>
    <alternativeName>
        <fullName evidence="20">Core 1 O-glycan T-synthase</fullName>
    </alternativeName>
    <alternativeName>
        <fullName evidence="21">Core 1 UDP-galactose:N-acetylgalactosamine-alpha-R beta 1,3-galactosyltransferase 1</fullName>
    </alternativeName>
    <alternativeName>
        <fullName evidence="19">Core 1 beta1,3-galactosyltransferase 1</fullName>
    </alternativeName>
</protein>
<evidence type="ECO:0000256" key="3">
    <source>
        <dbReference type="ARBA" id="ARBA00004922"/>
    </source>
</evidence>
<evidence type="ECO:0000256" key="18">
    <source>
        <dbReference type="ARBA" id="ARBA00040898"/>
    </source>
</evidence>
<dbReference type="InterPro" id="IPR003378">
    <property type="entry name" value="Fringe-like_glycosylTrfase"/>
</dbReference>
<dbReference type="HOGENOM" id="CLU_558090_0_0_1"/>
<accession>E9G8V2</accession>
<dbReference type="eggNOG" id="KOG2246">
    <property type="taxonomic scope" value="Eukaryota"/>
</dbReference>
<evidence type="ECO:0000256" key="7">
    <source>
        <dbReference type="ARBA" id="ARBA00022676"/>
    </source>
</evidence>
<dbReference type="KEGG" id="dpx:DAPPUDRAFT_194683"/>
<keyword evidence="7" id="KW-0328">Glycosyltransferase</keyword>
<evidence type="ECO:0000256" key="17">
    <source>
        <dbReference type="ARBA" id="ARBA00023211"/>
    </source>
</evidence>
<gene>
    <name evidence="25" type="ORF">DAPPUDRAFT_194683</name>
</gene>
<keyword evidence="15" id="KW-1015">Disulfide bond</keyword>
<comment type="function">
    <text evidence="22">Glycosyltransferase that generates the core 1 O-glycan Gal-beta1-3GalNAc-alpha1-Ser/Thr (T antigen), which is a precursor for many extended O-glycans in glycoproteins.</text>
</comment>
<evidence type="ECO:0000259" key="24">
    <source>
        <dbReference type="Pfam" id="PF02434"/>
    </source>
</evidence>